<gene>
    <name evidence="1" type="ORF">F8M41_019194</name>
</gene>
<accession>A0A8H4AK89</accession>
<keyword evidence="2" id="KW-1185">Reference proteome</keyword>
<protein>
    <submittedName>
        <fullName evidence="1">Uncharacterized protein</fullName>
    </submittedName>
</protein>
<comment type="caution">
    <text evidence="1">The sequence shown here is derived from an EMBL/GenBank/DDBJ whole genome shotgun (WGS) entry which is preliminary data.</text>
</comment>
<dbReference type="AlphaFoldDB" id="A0A8H4AK89"/>
<sequence>MESILNNVSYSETLNIKILNALDSIIESSLPPNYKYFVDSFKSIPLHVMSFRPVSDKTKNAFCKLFDAGHTPSSVYHTYWEQQQLKYENDKKMLADRAVFPHKSDIKYLHKKYREKHIGAPMEKKYLTG</sequence>
<proteinExistence type="predicted"/>
<reference evidence="1 2" key="1">
    <citation type="journal article" date="2019" name="Environ. Microbiol.">
        <title>At the nexus of three kingdoms: the genome of the mycorrhizal fungus Gigaspora margarita provides insights into plant, endobacterial and fungal interactions.</title>
        <authorList>
            <person name="Venice F."/>
            <person name="Ghignone S."/>
            <person name="Salvioli di Fossalunga A."/>
            <person name="Amselem J."/>
            <person name="Novero M."/>
            <person name="Xianan X."/>
            <person name="Sedzielewska Toro K."/>
            <person name="Morin E."/>
            <person name="Lipzen A."/>
            <person name="Grigoriev I.V."/>
            <person name="Henrissat B."/>
            <person name="Martin F.M."/>
            <person name="Bonfante P."/>
        </authorList>
    </citation>
    <scope>NUCLEOTIDE SEQUENCE [LARGE SCALE GENOMIC DNA]</scope>
    <source>
        <strain evidence="1 2">BEG34</strain>
    </source>
</reference>
<evidence type="ECO:0000313" key="1">
    <source>
        <dbReference type="EMBL" id="KAF0506073.1"/>
    </source>
</evidence>
<evidence type="ECO:0000313" key="2">
    <source>
        <dbReference type="Proteomes" id="UP000439903"/>
    </source>
</evidence>
<dbReference type="EMBL" id="WTPW01000491">
    <property type="protein sequence ID" value="KAF0506073.1"/>
    <property type="molecule type" value="Genomic_DNA"/>
</dbReference>
<name>A0A8H4AK89_GIGMA</name>
<dbReference type="OrthoDB" id="2473543at2759"/>
<organism evidence="1 2">
    <name type="scientific">Gigaspora margarita</name>
    <dbReference type="NCBI Taxonomy" id="4874"/>
    <lineage>
        <taxon>Eukaryota</taxon>
        <taxon>Fungi</taxon>
        <taxon>Fungi incertae sedis</taxon>
        <taxon>Mucoromycota</taxon>
        <taxon>Glomeromycotina</taxon>
        <taxon>Glomeromycetes</taxon>
        <taxon>Diversisporales</taxon>
        <taxon>Gigasporaceae</taxon>
        <taxon>Gigaspora</taxon>
    </lineage>
</organism>
<dbReference type="Proteomes" id="UP000439903">
    <property type="component" value="Unassembled WGS sequence"/>
</dbReference>